<organism evidence="2 3">
    <name type="scientific">Catenuloplanes atrovinosus</name>
    <dbReference type="NCBI Taxonomy" id="137266"/>
    <lineage>
        <taxon>Bacteria</taxon>
        <taxon>Bacillati</taxon>
        <taxon>Actinomycetota</taxon>
        <taxon>Actinomycetes</taxon>
        <taxon>Micromonosporales</taxon>
        <taxon>Micromonosporaceae</taxon>
        <taxon>Catenuloplanes</taxon>
    </lineage>
</organism>
<accession>A0AAE3YWS2</accession>
<dbReference type="EMBL" id="JAVDYB010000001">
    <property type="protein sequence ID" value="MDR7280657.1"/>
    <property type="molecule type" value="Genomic_DNA"/>
</dbReference>
<feature type="region of interest" description="Disordered" evidence="1">
    <location>
        <begin position="1"/>
        <end position="20"/>
    </location>
</feature>
<sequence length="98" mass="10931">MPHPAAGPGGVVSPRARRPAPAEPIVGETLYLREQDYRFGVGALIATVSFVVDLVHFDNEPWWHIRAWCRRAPSDPGAQRELYVRARSVPAARHPAWP</sequence>
<dbReference type="AlphaFoldDB" id="A0AAE3YWS2"/>
<gene>
    <name evidence="2" type="ORF">J2S41_007435</name>
</gene>
<evidence type="ECO:0000313" key="3">
    <source>
        <dbReference type="Proteomes" id="UP001183643"/>
    </source>
</evidence>
<name>A0AAE3YWS2_9ACTN</name>
<comment type="caution">
    <text evidence="2">The sequence shown here is derived from an EMBL/GenBank/DDBJ whole genome shotgun (WGS) entry which is preliminary data.</text>
</comment>
<dbReference type="Proteomes" id="UP001183643">
    <property type="component" value="Unassembled WGS sequence"/>
</dbReference>
<reference evidence="2" key="1">
    <citation type="submission" date="2023-07" db="EMBL/GenBank/DDBJ databases">
        <title>Sequencing the genomes of 1000 actinobacteria strains.</title>
        <authorList>
            <person name="Klenk H.-P."/>
        </authorList>
    </citation>
    <scope>NUCLEOTIDE SEQUENCE</scope>
    <source>
        <strain evidence="2">DSM 44707</strain>
    </source>
</reference>
<protein>
    <submittedName>
        <fullName evidence="2">Uncharacterized protein</fullName>
    </submittedName>
</protein>
<evidence type="ECO:0000313" key="2">
    <source>
        <dbReference type="EMBL" id="MDR7280657.1"/>
    </source>
</evidence>
<dbReference type="RefSeq" id="WP_310375340.1">
    <property type="nucleotide sequence ID" value="NZ_JAVDYB010000001.1"/>
</dbReference>
<proteinExistence type="predicted"/>
<keyword evidence="3" id="KW-1185">Reference proteome</keyword>
<evidence type="ECO:0000256" key="1">
    <source>
        <dbReference type="SAM" id="MobiDB-lite"/>
    </source>
</evidence>